<comment type="caution">
    <text evidence="1">The sequence shown here is derived from an EMBL/GenBank/DDBJ whole genome shotgun (WGS) entry which is preliminary data.</text>
</comment>
<gene>
    <name evidence="1" type="ORF">DCAF_LOCUS9863</name>
</gene>
<dbReference type="EMBL" id="CAWUPB010000950">
    <property type="protein sequence ID" value="CAK7334331.1"/>
    <property type="molecule type" value="Genomic_DNA"/>
</dbReference>
<proteinExistence type="predicted"/>
<organism evidence="1 2">
    <name type="scientific">Dovyalis caffra</name>
    <dbReference type="NCBI Taxonomy" id="77055"/>
    <lineage>
        <taxon>Eukaryota</taxon>
        <taxon>Viridiplantae</taxon>
        <taxon>Streptophyta</taxon>
        <taxon>Embryophyta</taxon>
        <taxon>Tracheophyta</taxon>
        <taxon>Spermatophyta</taxon>
        <taxon>Magnoliopsida</taxon>
        <taxon>eudicotyledons</taxon>
        <taxon>Gunneridae</taxon>
        <taxon>Pentapetalae</taxon>
        <taxon>rosids</taxon>
        <taxon>fabids</taxon>
        <taxon>Malpighiales</taxon>
        <taxon>Salicaceae</taxon>
        <taxon>Flacourtieae</taxon>
        <taxon>Dovyalis</taxon>
    </lineage>
</organism>
<sequence length="61" mass="6913">MQEKWKGLDLPCLAYRNYKSETYRLAVSWPTAESVVSTYGQCCGLKIRDANGPWVLSVSNQ</sequence>
<name>A0AAV1RF82_9ROSI</name>
<protein>
    <submittedName>
        <fullName evidence="1">Uncharacterized protein</fullName>
    </submittedName>
</protein>
<evidence type="ECO:0000313" key="2">
    <source>
        <dbReference type="Proteomes" id="UP001314170"/>
    </source>
</evidence>
<reference evidence="1 2" key="1">
    <citation type="submission" date="2024-01" db="EMBL/GenBank/DDBJ databases">
        <authorList>
            <person name="Waweru B."/>
        </authorList>
    </citation>
    <scope>NUCLEOTIDE SEQUENCE [LARGE SCALE GENOMIC DNA]</scope>
</reference>
<dbReference type="AlphaFoldDB" id="A0AAV1RF82"/>
<dbReference type="Proteomes" id="UP001314170">
    <property type="component" value="Unassembled WGS sequence"/>
</dbReference>
<accession>A0AAV1RF82</accession>
<keyword evidence="2" id="KW-1185">Reference proteome</keyword>
<evidence type="ECO:0000313" key="1">
    <source>
        <dbReference type="EMBL" id="CAK7334331.1"/>
    </source>
</evidence>